<accession>A0A1M5ZXA7</accession>
<dbReference type="AlphaFoldDB" id="A0A1M5ZXA7"/>
<reference evidence="1 2" key="1">
    <citation type="submission" date="2016-11" db="EMBL/GenBank/DDBJ databases">
        <authorList>
            <person name="Jaros S."/>
            <person name="Januszkiewicz K."/>
            <person name="Wedrychowicz H."/>
        </authorList>
    </citation>
    <scope>NUCLEOTIDE SEQUENCE [LARGE SCALE GENOMIC DNA]</scope>
    <source>
        <strain evidence="1 2">DSM 3074</strain>
    </source>
</reference>
<gene>
    <name evidence="1" type="ORF">SAMN02745671_00012</name>
</gene>
<name>A0A1M5ZXA7_9FIRM</name>
<evidence type="ECO:0000313" key="2">
    <source>
        <dbReference type="Proteomes" id="UP000191240"/>
    </source>
</evidence>
<sequence>MKYQDLKKIYYKDSKSHEKAYQLRYSAPFTEHLNFTVHQYNYDSNYPGFYCYTQEIVCLLDEIYSKCMSLYTLLPNIPEAGIIQYLHNLLIQEIKSSNAIEGVRSTRREISNAMNQRNPSKYVRLWGIVNK</sequence>
<protein>
    <submittedName>
        <fullName evidence="1">Uncharacterized protein</fullName>
    </submittedName>
</protein>
<dbReference type="EMBL" id="FQYW01000003">
    <property type="protein sequence ID" value="SHI28786.1"/>
    <property type="molecule type" value="Genomic_DNA"/>
</dbReference>
<proteinExistence type="predicted"/>
<dbReference type="Proteomes" id="UP000191240">
    <property type="component" value="Unassembled WGS sequence"/>
</dbReference>
<organism evidence="1 2">
    <name type="scientific">Anaerovibrio lipolyticus DSM 3074</name>
    <dbReference type="NCBI Taxonomy" id="1120997"/>
    <lineage>
        <taxon>Bacteria</taxon>
        <taxon>Bacillati</taxon>
        <taxon>Bacillota</taxon>
        <taxon>Negativicutes</taxon>
        <taxon>Selenomonadales</taxon>
        <taxon>Selenomonadaceae</taxon>
        <taxon>Anaerovibrio</taxon>
    </lineage>
</organism>
<evidence type="ECO:0000313" key="1">
    <source>
        <dbReference type="EMBL" id="SHI28786.1"/>
    </source>
</evidence>